<feature type="compositionally biased region" description="Basic and acidic residues" evidence="1">
    <location>
        <begin position="215"/>
        <end position="241"/>
    </location>
</feature>
<reference evidence="2 3" key="1">
    <citation type="journal article" date="2020" name="IScience">
        <title>Genome Sequencing of the Endangered Kingdonia uniflora (Circaeasteraceae, Ranunculales) Reveals Potential Mechanisms of Evolutionary Specialization.</title>
        <authorList>
            <person name="Sun Y."/>
            <person name="Deng T."/>
            <person name="Zhang A."/>
            <person name="Moore M.J."/>
            <person name="Landis J.B."/>
            <person name="Lin N."/>
            <person name="Zhang H."/>
            <person name="Zhang X."/>
            <person name="Huang J."/>
            <person name="Zhang X."/>
            <person name="Sun H."/>
            <person name="Wang H."/>
        </authorList>
    </citation>
    <scope>NUCLEOTIDE SEQUENCE [LARGE SCALE GENOMIC DNA]</scope>
    <source>
        <strain evidence="2">TB1705</strain>
        <tissue evidence="2">Leaf</tissue>
    </source>
</reference>
<accession>A0A7J7KWU4</accession>
<dbReference type="Proteomes" id="UP000541444">
    <property type="component" value="Unassembled WGS sequence"/>
</dbReference>
<evidence type="ECO:0000313" key="2">
    <source>
        <dbReference type="EMBL" id="KAF6134840.1"/>
    </source>
</evidence>
<evidence type="ECO:0000256" key="1">
    <source>
        <dbReference type="SAM" id="MobiDB-lite"/>
    </source>
</evidence>
<evidence type="ECO:0000313" key="3">
    <source>
        <dbReference type="Proteomes" id="UP000541444"/>
    </source>
</evidence>
<feature type="non-terminal residue" evidence="2">
    <location>
        <position position="1"/>
    </location>
</feature>
<feature type="compositionally biased region" description="Acidic residues" evidence="1">
    <location>
        <begin position="139"/>
        <end position="151"/>
    </location>
</feature>
<keyword evidence="3" id="KW-1185">Reference proteome</keyword>
<dbReference type="EMBL" id="JACGCM010002827">
    <property type="protein sequence ID" value="KAF6134840.1"/>
    <property type="molecule type" value="Genomic_DNA"/>
</dbReference>
<comment type="caution">
    <text evidence="2">The sequence shown here is derived from an EMBL/GenBank/DDBJ whole genome shotgun (WGS) entry which is preliminary data.</text>
</comment>
<protein>
    <submittedName>
        <fullName evidence="2">Uncharacterized protein</fullName>
    </submittedName>
</protein>
<gene>
    <name evidence="2" type="ORF">GIB67_002241</name>
</gene>
<proteinExistence type="predicted"/>
<dbReference type="AlphaFoldDB" id="A0A7J7KWU4"/>
<feature type="region of interest" description="Disordered" evidence="1">
    <location>
        <begin position="97"/>
        <end position="154"/>
    </location>
</feature>
<feature type="compositionally biased region" description="Basic and acidic residues" evidence="1">
    <location>
        <begin position="97"/>
        <end position="138"/>
    </location>
</feature>
<feature type="compositionally biased region" description="Polar residues" evidence="1">
    <location>
        <begin position="195"/>
        <end position="205"/>
    </location>
</feature>
<organism evidence="2 3">
    <name type="scientific">Kingdonia uniflora</name>
    <dbReference type="NCBI Taxonomy" id="39325"/>
    <lineage>
        <taxon>Eukaryota</taxon>
        <taxon>Viridiplantae</taxon>
        <taxon>Streptophyta</taxon>
        <taxon>Embryophyta</taxon>
        <taxon>Tracheophyta</taxon>
        <taxon>Spermatophyta</taxon>
        <taxon>Magnoliopsida</taxon>
        <taxon>Ranunculales</taxon>
        <taxon>Circaeasteraceae</taxon>
        <taxon>Kingdonia</taxon>
    </lineage>
</organism>
<name>A0A7J7KWU4_9MAGN</name>
<feature type="region of interest" description="Disordered" evidence="1">
    <location>
        <begin position="195"/>
        <end position="249"/>
    </location>
</feature>
<sequence>RYQIEAPAIGPALAIGVAPLIGAPAIGAPAIGVPAVVAPVIGSSSSAIEIRAVVVMQVAPGEILEVANALMVDDDAKVRREVNFNAISSEYGGDLLEKKGEEKDNDDKKDVEEKVKSEEKEVQEMEESKNGDEKVDGDEKFDDVAEEEDSEQPTVVVYYTEKKDVQPDNETMVVAEVAKIDIIFFNQEEVVGETYQASADQTTDVSVEEQTLEVAKTKDKASQTKESKEEVEQNKEEVFEGKDDDDENS</sequence>